<proteinExistence type="predicted"/>
<dbReference type="Pfam" id="PF13585">
    <property type="entry name" value="CHU_C"/>
    <property type="match status" value="1"/>
</dbReference>
<dbReference type="RefSeq" id="WP_115828662.1">
    <property type="nucleotide sequence ID" value="NZ_QNUL01000001.1"/>
</dbReference>
<keyword evidence="2" id="KW-1185">Reference proteome</keyword>
<dbReference type="OrthoDB" id="1490014at2"/>
<dbReference type="InterPro" id="IPR026341">
    <property type="entry name" value="T9SS_type_B"/>
</dbReference>
<reference evidence="1 2" key="1">
    <citation type="submission" date="2018-07" db="EMBL/GenBank/DDBJ databases">
        <title>Dyadobacter roseus sp. nov., isolated from rose rhizosphere soil.</title>
        <authorList>
            <person name="Chen L."/>
        </authorList>
    </citation>
    <scope>NUCLEOTIDE SEQUENCE [LARGE SCALE GENOMIC DNA]</scope>
    <source>
        <strain evidence="1 2">RS19</strain>
    </source>
</reference>
<protein>
    <submittedName>
        <fullName evidence="1">Gliding motility-associated C-terminal domain-containing protein</fullName>
    </submittedName>
</protein>
<dbReference type="Proteomes" id="UP000256373">
    <property type="component" value="Unassembled WGS sequence"/>
</dbReference>
<evidence type="ECO:0000313" key="2">
    <source>
        <dbReference type="Proteomes" id="UP000256373"/>
    </source>
</evidence>
<comment type="caution">
    <text evidence="1">The sequence shown here is derived from an EMBL/GenBank/DDBJ whole genome shotgun (WGS) entry which is preliminary data.</text>
</comment>
<organism evidence="1 2">
    <name type="scientific">Dyadobacter luteus</name>
    <dbReference type="NCBI Taxonomy" id="2259619"/>
    <lineage>
        <taxon>Bacteria</taxon>
        <taxon>Pseudomonadati</taxon>
        <taxon>Bacteroidota</taxon>
        <taxon>Cytophagia</taxon>
        <taxon>Cytophagales</taxon>
        <taxon>Spirosomataceae</taxon>
        <taxon>Dyadobacter</taxon>
    </lineage>
</organism>
<dbReference type="EMBL" id="QNUL01000001">
    <property type="protein sequence ID" value="REA64054.1"/>
    <property type="molecule type" value="Genomic_DNA"/>
</dbReference>
<evidence type="ECO:0000313" key="1">
    <source>
        <dbReference type="EMBL" id="REA64054.1"/>
    </source>
</evidence>
<accession>A0A3D8YGY2</accession>
<sequence>MKKLLIIFMLLAAFPLLADHIVGGELRLSHTGNNRYNISLIQFWDGNNLIIPTNTTGGNRDNSAVIFIYNKRTRAYMDQVIAQYISTDDIPYQNKACAIFKSLHTSVGVYEGSISLSPQRYNDPDGYYMVWERCCRNSDITNIKEPQTNGITVYLEFPPVSISNSSPQFQIPNGQYICTNRDFTMNMSAIDSDGDELRYALVNPLRGHTSTRQSNGDNTVKSSYPEVEWSNGFSLQNVISGSKPLRIDQNGILYVNSNATGLFVFAIQCEEYRNGKKIGVVRREFQLMVIDCDDEAPDVPVVTVSDLPVTNITMCSVHAVTLAIKQESDWTYQWQKNGFNIPGATAPNVTVSDTGSYSVIKSYTKKCTRDTTSAPVRVRLQPPPPIEITSQESSICPNERMLLTGSINDPERFIYQWSHNNAVVASSINELVINQPGNYKLIAQDIESGCKSENSIYISPGELLVTLPDTITGNEGADISIQPDVFPDHGGNQFSWTTIADPGFSLSTKNISVSLAEDTEFTLDVSSSSGCLASSSVFVKILSPIYIPTAFTPDHDGINDTFQIFNAKDRVQAVTIYNRWGQVIFRSEGYKVPWDGTFQNAKVSAGSYPYIIQTNETIYKGELLIIR</sequence>
<dbReference type="AlphaFoldDB" id="A0A3D8YGY2"/>
<dbReference type="Gene3D" id="2.60.40.10">
    <property type="entry name" value="Immunoglobulins"/>
    <property type="match status" value="1"/>
</dbReference>
<dbReference type="NCBIfam" id="TIGR04131">
    <property type="entry name" value="Bac_Flav_CTERM"/>
    <property type="match status" value="1"/>
</dbReference>
<name>A0A3D8YGY2_9BACT</name>
<dbReference type="InterPro" id="IPR013783">
    <property type="entry name" value="Ig-like_fold"/>
</dbReference>
<gene>
    <name evidence="1" type="ORF">DSL64_00370</name>
</gene>